<evidence type="ECO:0008006" key="3">
    <source>
        <dbReference type="Google" id="ProtNLM"/>
    </source>
</evidence>
<dbReference type="AlphaFoldDB" id="A0A859EQ46"/>
<accession>A0A859EQ46</accession>
<organism evidence="1 2">
    <name type="scientific">Streptococcus sanguinis</name>
    <dbReference type="NCBI Taxonomy" id="1305"/>
    <lineage>
        <taxon>Bacteria</taxon>
        <taxon>Bacillati</taxon>
        <taxon>Bacillota</taxon>
        <taxon>Bacilli</taxon>
        <taxon>Lactobacillales</taxon>
        <taxon>Streptococcaceae</taxon>
        <taxon>Streptococcus</taxon>
    </lineage>
</organism>
<name>A0A859EQ46_STRSA</name>
<protein>
    <recommendedName>
        <fullName evidence="3">DUF4145 domain-containing protein</fullName>
    </recommendedName>
</protein>
<evidence type="ECO:0000313" key="2">
    <source>
        <dbReference type="Proteomes" id="UP000509459"/>
    </source>
</evidence>
<dbReference type="EMBL" id="CP054570">
    <property type="protein sequence ID" value="QKQ44865.1"/>
    <property type="molecule type" value="Genomic_DNA"/>
</dbReference>
<evidence type="ECO:0000313" key="1">
    <source>
        <dbReference type="EMBL" id="QKQ44865.1"/>
    </source>
</evidence>
<dbReference type="RefSeq" id="WP_032914290.1">
    <property type="nucleotide sequence ID" value="NZ_CP054570.1"/>
</dbReference>
<gene>
    <name evidence="1" type="ORF">FOC72_09980</name>
</gene>
<sequence>MVDFNSLEYERMIGDLIHDIFYIESSKRGKISGIRQFSEILVRKIINVGSDRKLMLGTIQRDFRNELDRLQENRKEDLLKIIERIRPLGNDGTHTQHTEDFSDDNLNQVKDGLFDLYAYLFIDYFLKYPIELLSSPGVLSDFSLLPPIIRFKTFKYFYDKDANLQIANRYCLSIIKTYGKKQALEWLKLEESKLLSIPYPTNEEIKEYYIETGLMVSPNKILVNLQLGNYNNVYDLLIDKIEDDRTSINESGKMYSQFEEAKKYYIKNRSMNSNKELNDLHEIMDFVYLGRKENNPY</sequence>
<dbReference type="Proteomes" id="UP000509459">
    <property type="component" value="Chromosome"/>
</dbReference>
<reference evidence="1 2" key="1">
    <citation type="submission" date="2020-05" db="EMBL/GenBank/DDBJ databases">
        <title>FDA dAtabase for Regulatory Grade micrObial Sequences (FDA-ARGOS): Supporting development and validation of Infectious Disease Dx tests.</title>
        <authorList>
            <person name="Bojja K."/>
            <person name="Kessler A."/>
            <person name="Tallon L."/>
            <person name="Sadzewicz L."/>
            <person name="Zhao X."/>
            <person name="Vavikolanu K."/>
            <person name="Mehta A."/>
            <person name="Aluvathingal J."/>
            <person name="Nadendla S."/>
            <person name="Myers T."/>
            <person name="Yan Y."/>
            <person name="Sichtig H."/>
        </authorList>
    </citation>
    <scope>NUCLEOTIDE SEQUENCE [LARGE SCALE GENOMIC DNA]</scope>
    <source>
        <strain evidence="1 2">FDAARGOS_770</strain>
    </source>
</reference>
<proteinExistence type="predicted"/>